<dbReference type="InterPro" id="IPR044925">
    <property type="entry name" value="His-Me_finger_sf"/>
</dbReference>
<reference evidence="1 2" key="1">
    <citation type="submission" date="2020-09" db="EMBL/GenBank/DDBJ databases">
        <authorList>
            <person name="Li M."/>
        </authorList>
    </citation>
    <scope>NUCLEOTIDE SEQUENCE [LARGE SCALE GENOMIC DNA]</scope>
</reference>
<dbReference type="SUPFAM" id="SSF54060">
    <property type="entry name" value="His-Me finger endonucleases"/>
    <property type="match status" value="1"/>
</dbReference>
<organism evidence="1 2">
    <name type="scientific">Klebsiella phage P510</name>
    <name type="common">Bacteriophage P510</name>
    <dbReference type="NCBI Taxonomy" id="2777229"/>
    <lineage>
        <taxon>Viruses</taxon>
        <taxon>Duplodnaviria</taxon>
        <taxon>Heunggongvirae</taxon>
        <taxon>Uroviricota</taxon>
        <taxon>Caudoviricetes</taxon>
        <taxon>Autographivirales</taxon>
        <taxon>Autotranscriptaviridae</taxon>
        <taxon>Studiervirinae</taxon>
        <taxon>Przondovirus</taxon>
        <taxon>Przondovirus P510</taxon>
    </lineage>
</organism>
<evidence type="ECO:0000313" key="2">
    <source>
        <dbReference type="Proteomes" id="UP000595783"/>
    </source>
</evidence>
<dbReference type="EMBL" id="MT966872">
    <property type="protein sequence ID" value="QOV05450.1"/>
    <property type="molecule type" value="Genomic_DNA"/>
</dbReference>
<keyword evidence="2" id="KW-1185">Reference proteome</keyword>
<dbReference type="Proteomes" id="UP000595783">
    <property type="component" value="Segment"/>
</dbReference>
<protein>
    <submittedName>
        <fullName evidence="1">Internal (Core) protein</fullName>
    </submittedName>
</protein>
<name>A0A7S6R5U3_BPK51</name>
<dbReference type="Gene3D" id="3.40.1800.10">
    <property type="entry name" value="His-Me finger endonucleases"/>
    <property type="match status" value="1"/>
</dbReference>
<proteinExistence type="predicted"/>
<dbReference type="InterPro" id="IPR038563">
    <property type="entry name" value="Endonuclease_7_sf"/>
</dbReference>
<dbReference type="InterPro" id="IPR004211">
    <property type="entry name" value="Endonuclease_7"/>
</dbReference>
<evidence type="ECO:0000313" key="1">
    <source>
        <dbReference type="EMBL" id="QOV05450.1"/>
    </source>
</evidence>
<dbReference type="InterPro" id="IPR020335">
    <property type="entry name" value="Phage_T7_Gp13"/>
</dbReference>
<dbReference type="Pfam" id="PF02945">
    <property type="entry name" value="Endonuclease_7"/>
    <property type="match status" value="1"/>
</dbReference>
<sequence length="262" mass="30003">MYIRNTVSNDLELFIPAYHDVLEAQAMGIEPSFPAVTECVTLDHDGFPLAIGGHCGGQCWFVTSDQVWRLDRAGKLEFRERIMEYRDMLLNVYPSLWNFVWVGNGPHKRFLKSIGAVFHEEYTQGGKFQLFTITRSNVKECTKCHEVKPLDDYHNRRGGKKVSWCKQCVNSRYRPETDRDVKLRKAYGIDHARYEELLTAQGGVCAICRRNIPHRGKYMCVDHCHATGVIRGILCANCNRAIGLLEDNPEFIRGALRYLGGE</sequence>
<accession>A0A7S6R5U3</accession>
<dbReference type="Pfam" id="PF11090">
    <property type="entry name" value="Phage_T7_Gp13"/>
    <property type="match status" value="1"/>
</dbReference>